<dbReference type="EMBL" id="CVMT01000001">
    <property type="protein sequence ID" value="CRG82936.1"/>
    <property type="molecule type" value="Genomic_DNA"/>
</dbReference>
<reference evidence="2 3" key="1">
    <citation type="submission" date="2015-04" db="EMBL/GenBank/DDBJ databases">
        <authorList>
            <person name="Syromyatnikov M.Y."/>
            <person name="Popov V.N."/>
        </authorList>
    </citation>
    <scope>NUCLEOTIDE SEQUENCE [LARGE SCALE GENOMIC DNA]</scope>
    <source>
        <strain evidence="2">WF-38-12</strain>
    </source>
</reference>
<feature type="compositionally biased region" description="Polar residues" evidence="1">
    <location>
        <begin position="8"/>
        <end position="43"/>
    </location>
</feature>
<feature type="region of interest" description="Disordered" evidence="1">
    <location>
        <begin position="179"/>
        <end position="228"/>
    </location>
</feature>
<organism evidence="2 3">
    <name type="scientific">Talaromyces islandicus</name>
    <name type="common">Penicillium islandicum</name>
    <dbReference type="NCBI Taxonomy" id="28573"/>
    <lineage>
        <taxon>Eukaryota</taxon>
        <taxon>Fungi</taxon>
        <taxon>Dikarya</taxon>
        <taxon>Ascomycota</taxon>
        <taxon>Pezizomycotina</taxon>
        <taxon>Eurotiomycetes</taxon>
        <taxon>Eurotiomycetidae</taxon>
        <taxon>Eurotiales</taxon>
        <taxon>Trichocomaceae</taxon>
        <taxon>Talaromyces</taxon>
        <taxon>Talaromyces sect. Islandici</taxon>
    </lineage>
</organism>
<evidence type="ECO:0000313" key="2">
    <source>
        <dbReference type="EMBL" id="CRG82936.1"/>
    </source>
</evidence>
<feature type="region of interest" description="Disordered" evidence="1">
    <location>
        <begin position="243"/>
        <end position="285"/>
    </location>
</feature>
<name>A0A0U1LKL1_TALIS</name>
<evidence type="ECO:0000313" key="3">
    <source>
        <dbReference type="Proteomes" id="UP000054383"/>
    </source>
</evidence>
<feature type="compositionally biased region" description="Polar residues" evidence="1">
    <location>
        <begin position="50"/>
        <end position="65"/>
    </location>
</feature>
<dbReference type="OrthoDB" id="4224796at2759"/>
<dbReference type="Proteomes" id="UP000054383">
    <property type="component" value="Unassembled WGS sequence"/>
</dbReference>
<evidence type="ECO:0000256" key="1">
    <source>
        <dbReference type="SAM" id="MobiDB-lite"/>
    </source>
</evidence>
<protein>
    <submittedName>
        <fullName evidence="2">Uncharacterized protein</fullName>
    </submittedName>
</protein>
<feature type="region of interest" description="Disordered" evidence="1">
    <location>
        <begin position="1"/>
        <end position="82"/>
    </location>
</feature>
<accession>A0A0U1LKL1</accession>
<dbReference type="OMA" id="RIDAPKY"/>
<sequence>MDRLTVPENESQQSPVTSTAGVHPVSNSHSNIGPGDSTQTASPNLLAVPTSATRPVSTLQRSSSLDVHAPSPPPSEDQPSEFQAAFRSVPNSTPGISDTTSPFNGEWVFLQNQNLQSAYTYSDDTGSNKFSIITPGSPYVGVAGSHLSSPRLSSLRSEGFTVVDSAYPHLQRHIPRIDTPSASTRLSSPIMPGYNVPRDSETGSLPYPTLPTGNPNGGRLNLPQSQPPKYPPCRLTEDGLLIVPSVPGPPDDESEGSRKGGNKSHPYHTAPVRKTRFTSSIQRNSIPEESYEAPALVNLGPNVIPYRKGKYTRRRYPS</sequence>
<dbReference type="AlphaFoldDB" id="A0A0U1LKL1"/>
<proteinExistence type="predicted"/>
<feature type="compositionally biased region" description="Basic residues" evidence="1">
    <location>
        <begin position="260"/>
        <end position="276"/>
    </location>
</feature>
<gene>
    <name evidence="2" type="ORF">PISL3812_00283</name>
</gene>
<keyword evidence="3" id="KW-1185">Reference proteome</keyword>